<sequence length="113" mass="11945">MSSAPVGRLLAVIIGLPVSVAIVALAVANRRPVTLSLDPFSPDTPVISVTVPLFAVIFGALILGLVIGGLVTWARQGRYRRAARRARRDLAAAEVRHEAQMATATALPAVVRR</sequence>
<dbReference type="STRING" id="438753.AZC_3715"/>
<gene>
    <name evidence="7" type="ordered locus">AZC_3715</name>
</gene>
<evidence type="ECO:0000259" key="6">
    <source>
        <dbReference type="Pfam" id="PF06305"/>
    </source>
</evidence>
<keyword evidence="8" id="KW-1185">Reference proteome</keyword>
<organism evidence="7 8">
    <name type="scientific">Azorhizobium caulinodans (strain ATCC 43989 / DSM 5975 / JCM 20966 / LMG 6465 / NBRC 14845 / NCIMB 13405 / ORS 571)</name>
    <dbReference type="NCBI Taxonomy" id="438753"/>
    <lineage>
        <taxon>Bacteria</taxon>
        <taxon>Pseudomonadati</taxon>
        <taxon>Pseudomonadota</taxon>
        <taxon>Alphaproteobacteria</taxon>
        <taxon>Hyphomicrobiales</taxon>
        <taxon>Xanthobacteraceae</taxon>
        <taxon>Azorhizobium</taxon>
    </lineage>
</organism>
<evidence type="ECO:0000313" key="7">
    <source>
        <dbReference type="EMBL" id="BAF89713.1"/>
    </source>
</evidence>
<evidence type="ECO:0000256" key="1">
    <source>
        <dbReference type="ARBA" id="ARBA00022475"/>
    </source>
</evidence>
<keyword evidence="2 5" id="KW-0812">Transmembrane</keyword>
<reference evidence="8" key="2">
    <citation type="submission" date="2007-04" db="EMBL/GenBank/DDBJ databases">
        <title>Complete genome sequence of the nitrogen-fixing bacterium Azorhizobium caulinodans ORS571.</title>
        <authorList>
            <person name="Lee K.B."/>
            <person name="Backer P.D."/>
            <person name="Aono T."/>
            <person name="Liu C.T."/>
            <person name="Suzuki S."/>
            <person name="Suzuki T."/>
            <person name="Kaneko T."/>
            <person name="Yamada M."/>
            <person name="Tabata S."/>
            <person name="Kupfer D.M."/>
            <person name="Najar F.Z."/>
            <person name="Wiley G.B."/>
            <person name="Roe B."/>
            <person name="Binnewies T."/>
            <person name="Ussery D."/>
            <person name="Vereecke D."/>
            <person name="Gevers D."/>
            <person name="Holsters M."/>
            <person name="Oyaizu H."/>
        </authorList>
    </citation>
    <scope>NUCLEOTIDE SEQUENCE [LARGE SCALE GENOMIC DNA]</scope>
    <source>
        <strain evidence="8">ATCC 43989 / DSM 5975 / JCM 20966 / LMG 6465 / NBRC 14845 / NCIMB 13405 / ORS 571</strain>
    </source>
</reference>
<dbReference type="AlphaFoldDB" id="A8IN80"/>
<dbReference type="eggNOG" id="COG5416">
    <property type="taxonomic scope" value="Bacteria"/>
</dbReference>
<feature type="transmembrane region" description="Helical" evidence="5">
    <location>
        <begin position="49"/>
        <end position="74"/>
    </location>
</feature>
<accession>A8IN80</accession>
<dbReference type="GO" id="GO:0005886">
    <property type="term" value="C:plasma membrane"/>
    <property type="evidence" value="ECO:0007669"/>
    <property type="project" value="InterPro"/>
</dbReference>
<keyword evidence="4 5" id="KW-0472">Membrane</keyword>
<evidence type="ECO:0000313" key="8">
    <source>
        <dbReference type="Proteomes" id="UP000000270"/>
    </source>
</evidence>
<keyword evidence="1" id="KW-1003">Cell membrane</keyword>
<evidence type="ECO:0000256" key="2">
    <source>
        <dbReference type="ARBA" id="ARBA00022692"/>
    </source>
</evidence>
<dbReference type="Pfam" id="PF06305">
    <property type="entry name" value="LapA_dom"/>
    <property type="match status" value="1"/>
</dbReference>
<dbReference type="KEGG" id="azc:AZC_3715"/>
<feature type="domain" description="Lipopolysaccharide assembly protein A" evidence="6">
    <location>
        <begin position="48"/>
        <end position="95"/>
    </location>
</feature>
<name>A8IN80_AZOC5</name>
<evidence type="ECO:0000256" key="5">
    <source>
        <dbReference type="SAM" id="Phobius"/>
    </source>
</evidence>
<reference evidence="7 8" key="1">
    <citation type="journal article" date="2007" name="Appl. Environ. Microbiol.">
        <title>Rhizobial factors required for stem nodule maturation and maintenance in Sesbania rostrata-Azorhizobium caulinodans ORS571 symbiosis.</title>
        <authorList>
            <person name="Suzuki S."/>
            <person name="Aono T."/>
            <person name="Lee KB."/>
            <person name="Suzuki T."/>
            <person name="Liu CT."/>
            <person name="Miwa H."/>
            <person name="Wakao S."/>
            <person name="Iki T."/>
            <person name="Oyaizu H."/>
        </authorList>
    </citation>
    <scope>NUCLEOTIDE SEQUENCE [LARGE SCALE GENOMIC DNA]</scope>
    <source>
        <strain evidence="8">ATCC 43989 / DSM 5975 / JCM 20966 / LMG 6465 / NBRC 14845 / NCIMB 13405 / ORS 571</strain>
    </source>
</reference>
<dbReference type="HOGENOM" id="CLU_154612_1_0_5"/>
<reference evidence="7 8" key="5">
    <citation type="journal article" date="2010" name="Appl. Environ. Microbiol.">
        <title>phrR-like gene praR of Azorhizobium caulinodans ORS571 is essential for symbiosis with Sesbania rostrata and is involved in expression of reb genes.</title>
        <authorList>
            <person name="Akiba N."/>
            <person name="Aono T."/>
            <person name="Toyazaki H."/>
            <person name="Sato S."/>
            <person name="Oyaizu H."/>
        </authorList>
    </citation>
    <scope>NUCLEOTIDE SEQUENCE [LARGE SCALE GENOMIC DNA]</scope>
    <source>
        <strain evidence="8">ATCC 43989 / DSM 5975 / JCM 20966 / LMG 6465 / NBRC 14845 / NCIMB 13405 / ORS 571</strain>
    </source>
</reference>
<reference evidence="7 8" key="3">
    <citation type="journal article" date="2008" name="BMC Genomics">
        <title>The genome of the versatile nitrogen fixer Azorhizobium caulinodans ORS571.</title>
        <authorList>
            <person name="Lee KB."/>
            <person name="Backer P.D."/>
            <person name="Aono T."/>
            <person name="Liu CT."/>
            <person name="Suzuki S."/>
            <person name="Suzuki T."/>
            <person name="Kaneko T."/>
            <person name="Yamada M."/>
            <person name="Tabata S."/>
            <person name="Kupfer D.M."/>
            <person name="Najar F.Z."/>
            <person name="Wiley G.B."/>
            <person name="Roe B."/>
            <person name="Binnewies T.T."/>
            <person name="Ussery D.W."/>
            <person name="D'Haeze W."/>
            <person name="Herder J.D."/>
            <person name="Gevers D."/>
            <person name="Vereecke D."/>
            <person name="Holsters M."/>
            <person name="Oyaizu H."/>
        </authorList>
    </citation>
    <scope>NUCLEOTIDE SEQUENCE [LARGE SCALE GENOMIC DNA]</scope>
    <source>
        <strain evidence="8">ATCC 43989 / DSM 5975 / JCM 20966 / LMG 6465 / NBRC 14845 / NCIMB 13405 / ORS 571</strain>
    </source>
</reference>
<protein>
    <recommendedName>
        <fullName evidence="6">Lipopolysaccharide assembly protein A domain-containing protein</fullName>
    </recommendedName>
</protein>
<reference evidence="7 8" key="4">
    <citation type="journal article" date="2009" name="Appl. Environ. Microbiol.">
        <title>Comparative genome-wide transcriptional profiling of Azorhizobium caulinodans ORS571 grown under free-living and symbiotic conditions.</title>
        <authorList>
            <person name="Tsukada S."/>
            <person name="Aono T."/>
            <person name="Akiba N."/>
            <person name="Lee KB."/>
            <person name="Liu CT."/>
            <person name="Toyazaki H."/>
            <person name="Oyaizu H."/>
        </authorList>
    </citation>
    <scope>NUCLEOTIDE SEQUENCE [LARGE SCALE GENOMIC DNA]</scope>
    <source>
        <strain evidence="8">ATCC 43989 / DSM 5975 / JCM 20966 / LMG 6465 / NBRC 14845 / NCIMB 13405 / ORS 571</strain>
    </source>
</reference>
<keyword evidence="3 5" id="KW-1133">Transmembrane helix</keyword>
<feature type="transmembrane region" description="Helical" evidence="5">
    <location>
        <begin position="9"/>
        <end position="29"/>
    </location>
</feature>
<evidence type="ECO:0000256" key="4">
    <source>
        <dbReference type="ARBA" id="ARBA00023136"/>
    </source>
</evidence>
<dbReference type="InterPro" id="IPR010445">
    <property type="entry name" value="LapA_dom"/>
</dbReference>
<reference evidence="7 8" key="6">
    <citation type="journal article" date="2011" name="Appl. Environ. Microbiol.">
        <title>Involvement of the azorhizobial chromosome partition gene (parA) in the onset of bacteroid differentiation during Sesbania rostrata stem nodule development.</title>
        <authorList>
            <person name="Liu CT."/>
            <person name="Lee KB."/>
            <person name="Wang YS."/>
            <person name="Peng MH."/>
            <person name="Lee KT."/>
            <person name="Suzuki S."/>
            <person name="Suzuki T."/>
            <person name="Oyaizu H."/>
        </authorList>
    </citation>
    <scope>NUCLEOTIDE SEQUENCE [LARGE SCALE GENOMIC DNA]</scope>
    <source>
        <strain evidence="8">ATCC 43989 / DSM 5975 / JCM 20966 / LMG 6465 / NBRC 14845 / NCIMB 13405 / ORS 571</strain>
    </source>
</reference>
<dbReference type="EMBL" id="AP009384">
    <property type="protein sequence ID" value="BAF89713.1"/>
    <property type="molecule type" value="Genomic_DNA"/>
</dbReference>
<dbReference type="Proteomes" id="UP000000270">
    <property type="component" value="Chromosome"/>
</dbReference>
<proteinExistence type="predicted"/>
<evidence type="ECO:0000256" key="3">
    <source>
        <dbReference type="ARBA" id="ARBA00022989"/>
    </source>
</evidence>